<feature type="non-terminal residue" evidence="1">
    <location>
        <position position="122"/>
    </location>
</feature>
<reference evidence="1 2" key="1">
    <citation type="submission" date="2019-01" db="EMBL/GenBank/DDBJ databases">
        <title>A draft genome assembly of the solar-powered sea slug Elysia chlorotica.</title>
        <authorList>
            <person name="Cai H."/>
            <person name="Li Q."/>
            <person name="Fang X."/>
            <person name="Li J."/>
            <person name="Curtis N.E."/>
            <person name="Altenburger A."/>
            <person name="Shibata T."/>
            <person name="Feng M."/>
            <person name="Maeda T."/>
            <person name="Schwartz J.A."/>
            <person name="Shigenobu S."/>
            <person name="Lundholm N."/>
            <person name="Nishiyama T."/>
            <person name="Yang H."/>
            <person name="Hasebe M."/>
            <person name="Li S."/>
            <person name="Pierce S.K."/>
            <person name="Wang J."/>
        </authorList>
    </citation>
    <scope>NUCLEOTIDE SEQUENCE [LARGE SCALE GENOMIC DNA]</scope>
    <source>
        <strain evidence="1">EC2010</strain>
        <tissue evidence="1">Whole organism of an adult</tissue>
    </source>
</reference>
<feature type="non-terminal residue" evidence="1">
    <location>
        <position position="1"/>
    </location>
</feature>
<dbReference type="AlphaFoldDB" id="A0A433TKZ2"/>
<organism evidence="1 2">
    <name type="scientific">Elysia chlorotica</name>
    <name type="common">Eastern emerald elysia</name>
    <name type="synonym">Sea slug</name>
    <dbReference type="NCBI Taxonomy" id="188477"/>
    <lineage>
        <taxon>Eukaryota</taxon>
        <taxon>Metazoa</taxon>
        <taxon>Spiralia</taxon>
        <taxon>Lophotrochozoa</taxon>
        <taxon>Mollusca</taxon>
        <taxon>Gastropoda</taxon>
        <taxon>Heterobranchia</taxon>
        <taxon>Euthyneura</taxon>
        <taxon>Panpulmonata</taxon>
        <taxon>Sacoglossa</taxon>
        <taxon>Placobranchoidea</taxon>
        <taxon>Plakobranchidae</taxon>
        <taxon>Elysia</taxon>
    </lineage>
</organism>
<keyword evidence="2" id="KW-1185">Reference proteome</keyword>
<sequence>QKDSLVQHLMVFEVGVNLLGDERSLETLAPQDLLFQQADVLVSSHTDLHGLDHCLPEQPVAAAMTGGHQVCDATALKEHRDEDLGELHHLHEAESDHRSFRVVPVAEPVHNARADAYHVLRC</sequence>
<gene>
    <name evidence="1" type="ORF">EGW08_009978</name>
</gene>
<evidence type="ECO:0000313" key="1">
    <source>
        <dbReference type="EMBL" id="RUS82267.1"/>
    </source>
</evidence>
<accession>A0A433TKZ2</accession>
<dbReference type="EMBL" id="RQTK01000294">
    <property type="protein sequence ID" value="RUS82267.1"/>
    <property type="molecule type" value="Genomic_DNA"/>
</dbReference>
<evidence type="ECO:0000313" key="2">
    <source>
        <dbReference type="Proteomes" id="UP000271974"/>
    </source>
</evidence>
<name>A0A433TKZ2_ELYCH</name>
<comment type="caution">
    <text evidence="1">The sequence shown here is derived from an EMBL/GenBank/DDBJ whole genome shotgun (WGS) entry which is preliminary data.</text>
</comment>
<dbReference type="Proteomes" id="UP000271974">
    <property type="component" value="Unassembled WGS sequence"/>
</dbReference>
<protein>
    <submittedName>
        <fullName evidence="1">Uncharacterized protein</fullName>
    </submittedName>
</protein>
<proteinExistence type="predicted"/>